<dbReference type="EMBL" id="MAYT01000002">
    <property type="protein sequence ID" value="OCA92157.1"/>
    <property type="molecule type" value="Genomic_DNA"/>
</dbReference>
<name>A0A1B9B7S1_9BACI</name>
<evidence type="ECO:0000313" key="2">
    <source>
        <dbReference type="Proteomes" id="UP000092578"/>
    </source>
</evidence>
<dbReference type="RefSeq" id="WP_065409576.1">
    <property type="nucleotide sequence ID" value="NZ_MAYT01000002.1"/>
</dbReference>
<comment type="caution">
    <text evidence="1">The sequence shown here is derived from an EMBL/GenBank/DDBJ whole genome shotgun (WGS) entry which is preliminary data.</text>
</comment>
<keyword evidence="2" id="KW-1185">Reference proteome</keyword>
<organism evidence="1 2">
    <name type="scientific">Pseudobacillus wudalianchiensis</name>
    <dbReference type="NCBI Taxonomy" id="1743143"/>
    <lineage>
        <taxon>Bacteria</taxon>
        <taxon>Bacillati</taxon>
        <taxon>Bacillota</taxon>
        <taxon>Bacilli</taxon>
        <taxon>Bacillales</taxon>
        <taxon>Bacillaceae</taxon>
        <taxon>Pseudobacillus</taxon>
    </lineage>
</organism>
<dbReference type="Proteomes" id="UP000092578">
    <property type="component" value="Unassembled WGS sequence"/>
</dbReference>
<proteinExistence type="predicted"/>
<reference evidence="2" key="1">
    <citation type="submission" date="2016-05" db="EMBL/GenBank/DDBJ databases">
        <authorList>
            <person name="Liu B."/>
            <person name="Wang J."/>
            <person name="Zhu Y."/>
            <person name="Liu G."/>
            <person name="Chen Q."/>
            <person name="Chen Z."/>
            <person name="Lan J."/>
            <person name="Che J."/>
            <person name="Ge C."/>
            <person name="Shi H."/>
            <person name="Pan Z."/>
            <person name="Liu X."/>
        </authorList>
    </citation>
    <scope>NUCLEOTIDE SEQUENCE [LARGE SCALE GENOMIC DNA]</scope>
    <source>
        <strain evidence="2">FJAT-27215</strain>
    </source>
</reference>
<sequence>MGQCNIDHSREDVIQKLESQQAFISLGLYETLYNFLKTEHEQDTLNELFHLLKKYDLASEEEQEARNVKLKQLVHE</sequence>
<dbReference type="AlphaFoldDB" id="A0A1B9B7S1"/>
<accession>A0A1B9B7S1</accession>
<evidence type="ECO:0000313" key="1">
    <source>
        <dbReference type="EMBL" id="OCA92157.1"/>
    </source>
</evidence>
<protein>
    <submittedName>
        <fullName evidence="1">Group-specific protein</fullName>
    </submittedName>
</protein>
<gene>
    <name evidence="1" type="ORF">A8F95_18655</name>
</gene>